<dbReference type="GO" id="GO:0001181">
    <property type="term" value="F:RNA polymerase I general transcription initiation factor activity"/>
    <property type="evidence" value="ECO:0007669"/>
    <property type="project" value="InterPro"/>
</dbReference>
<protein>
    <recommendedName>
        <fullName evidence="5">RNA polymerase I-specific transcription initiation factor RRN3</fullName>
    </recommendedName>
</protein>
<feature type="compositionally biased region" description="Basic and acidic residues" evidence="2">
    <location>
        <begin position="635"/>
        <end position="645"/>
    </location>
</feature>
<dbReference type="InterPro" id="IPR007991">
    <property type="entry name" value="RNA_pol_I_trans_ini_fac_RRN3"/>
</dbReference>
<feature type="region of interest" description="Disordered" evidence="2">
    <location>
        <begin position="295"/>
        <end position="320"/>
    </location>
</feature>
<name>A0AAD9MBZ2_9PEZI</name>
<dbReference type="GO" id="GO:0005634">
    <property type="term" value="C:nucleus"/>
    <property type="evidence" value="ECO:0007669"/>
    <property type="project" value="TreeGrafter"/>
</dbReference>
<keyword evidence="4" id="KW-1185">Reference proteome</keyword>
<accession>A0AAD9MBZ2</accession>
<dbReference type="Pfam" id="PF05327">
    <property type="entry name" value="RRN3"/>
    <property type="match status" value="1"/>
</dbReference>
<gene>
    <name evidence="3" type="ORF">P8C59_001144</name>
</gene>
<sequence>MPQSVLGTRRRDVTDDGEADSEEQSRPSKRQKSVVFDETLNTVKQIGNKTLDEVKSFVRKALENHSKGDDGYYEELKEIFAADRSRRARREADGHDTAQYRELLLYVLALTSHTPLLARCQGLVINVLGCHWLSRDHVFAKAYARFLASFVSAQGSYMSQVLSTIVEKFTESRLPPKTIPGYPPVKRTVVKDRLHFALRYILKLFPACEPLLQGQMGNHYPSSADTSEVHLEYVDNLLRLREYTNLGRDILELVTLKCCELDIEMQLDLQDDSDETVQQIMQDIAATEAQLAEREATSAGGLDSDEEDEEDSDVESIMSDESDLEEIARIAKIRNKIQSMDAILDRLFSLYDRELSSDLSSADASDCFENILADFVNIILIRYKSRHSQFVIFWAAQKSPEFTSRFIGCLLDIIITDSSRTALDKQTAVAFLTGFVARAAKVNGEDVRLVFTCLLDYIEYFRKQYEQSALGPDLTRYPVFYALFQGLLYTFCFRWRDLVMVEEGSFVDPDDMATYRRAELTWVDGLQGRIKACVHSKLNPLKVCAPAIVQEFARLAHALNLIYVYPRLEQNKSISLSAVAHATPSGMFRDTGTFHEERSTPLQADFPFDPYQLPVSKRWLEQEHVYISWDSLPDPADRRQTHGDQDTDDDEEEEEDDDDDEEQNGDLESEAYDSVARFTQVLEEDEEEEGSSRGTLAIRACLDEAGSGRPRKVSHWTRFLSHDGTHNPRAIDASLCRLVSLEAVVERGERWTS</sequence>
<dbReference type="AlphaFoldDB" id="A0AAD9MBZ2"/>
<dbReference type="EMBL" id="JAQQPM010000001">
    <property type="protein sequence ID" value="KAK2067396.1"/>
    <property type="molecule type" value="Genomic_DNA"/>
</dbReference>
<evidence type="ECO:0000256" key="2">
    <source>
        <dbReference type="SAM" id="MobiDB-lite"/>
    </source>
</evidence>
<evidence type="ECO:0000313" key="3">
    <source>
        <dbReference type="EMBL" id="KAK2067396.1"/>
    </source>
</evidence>
<reference evidence="3" key="1">
    <citation type="journal article" date="2023" name="Mol. Plant Microbe Interact.">
        <title>Elucidating the Obligate Nature and Biological Capacity of an Invasive Fungal Corn Pathogen.</title>
        <authorList>
            <person name="MacCready J.S."/>
            <person name="Roggenkamp E.M."/>
            <person name="Gdanetz K."/>
            <person name="Chilvers M.I."/>
        </authorList>
    </citation>
    <scope>NUCLEOTIDE SEQUENCE</scope>
    <source>
        <strain evidence="3">PM02</strain>
    </source>
</reference>
<dbReference type="PANTHER" id="PTHR12790:SF0">
    <property type="entry name" value="RNA POLYMERASE I-SPECIFIC TRANSCRIPTION INITIATION FACTOR RRN3-RELATED"/>
    <property type="match status" value="1"/>
</dbReference>
<evidence type="ECO:0000313" key="4">
    <source>
        <dbReference type="Proteomes" id="UP001217918"/>
    </source>
</evidence>
<feature type="compositionally biased region" description="Acidic residues" evidence="2">
    <location>
        <begin position="303"/>
        <end position="320"/>
    </location>
</feature>
<feature type="region of interest" description="Disordered" evidence="2">
    <location>
        <begin position="1"/>
        <end position="34"/>
    </location>
</feature>
<evidence type="ECO:0008006" key="5">
    <source>
        <dbReference type="Google" id="ProtNLM"/>
    </source>
</evidence>
<organism evidence="3 4">
    <name type="scientific">Phyllachora maydis</name>
    <dbReference type="NCBI Taxonomy" id="1825666"/>
    <lineage>
        <taxon>Eukaryota</taxon>
        <taxon>Fungi</taxon>
        <taxon>Dikarya</taxon>
        <taxon>Ascomycota</taxon>
        <taxon>Pezizomycotina</taxon>
        <taxon>Sordariomycetes</taxon>
        <taxon>Sordariomycetidae</taxon>
        <taxon>Phyllachorales</taxon>
        <taxon>Phyllachoraceae</taxon>
        <taxon>Phyllachora</taxon>
    </lineage>
</organism>
<comment type="similarity">
    <text evidence="1">Belongs to the RRN3 family.</text>
</comment>
<dbReference type="Proteomes" id="UP001217918">
    <property type="component" value="Unassembled WGS sequence"/>
</dbReference>
<comment type="caution">
    <text evidence="3">The sequence shown here is derived from an EMBL/GenBank/DDBJ whole genome shotgun (WGS) entry which is preliminary data.</text>
</comment>
<feature type="compositionally biased region" description="Acidic residues" evidence="2">
    <location>
        <begin position="646"/>
        <end position="671"/>
    </location>
</feature>
<dbReference type="GO" id="GO:0006361">
    <property type="term" value="P:transcription initiation at RNA polymerase I promoter"/>
    <property type="evidence" value="ECO:0007669"/>
    <property type="project" value="InterPro"/>
</dbReference>
<feature type="region of interest" description="Disordered" evidence="2">
    <location>
        <begin position="631"/>
        <end position="673"/>
    </location>
</feature>
<evidence type="ECO:0000256" key="1">
    <source>
        <dbReference type="ARBA" id="ARBA00010098"/>
    </source>
</evidence>
<proteinExistence type="inferred from homology"/>
<dbReference type="GO" id="GO:0001042">
    <property type="term" value="F:RNA polymerase I core binding"/>
    <property type="evidence" value="ECO:0007669"/>
    <property type="project" value="TreeGrafter"/>
</dbReference>
<dbReference type="PANTHER" id="PTHR12790">
    <property type="entry name" value="TRANSCRIPTION INITIATION FACTOR IA RRN3"/>
    <property type="match status" value="1"/>
</dbReference>